<sequence length="530" mass="58955">MASQPPTNGGSGIAQLWQAAIQDYEKATGKMLQLGQFQDMEGVMAGTESLSKNFAEFRSDQSKVARVRTALKNNLWLIQRIVNTVQTVGNAASAFPPAMPASLIFSAFGQVMQSFSDVSADYDKIMGFFEFTHRFFDRLSIIDQKMPDMPPFQRCVSRVFSSILRICAIAQKYSKERRFKKWFDSLLNGTDGELAGASSELESAINEMSQAVGLASLKTLDVMNDVVQSMSGNIEFLVSNANLIDERTAAIQSNTNTILEQNQELASKQDEMMDMQQEMFEKLAEQSRLLNQAVGFFGSVQIGESFGKSFQTSLLKVDVIKLRLTRWGQSVGLANLADVRSMRETKLAPEDIPKVQDLLTEILDLISDAEKFSHRFKKKNPAALTMDPGKELDEVSASLHQQMNELAKKRQGSSGIDDAQESLAIYQEKDFSRLVEDTSGLVNDLIDLFPAVKEDQRKICEEEVLQMKKIKNGLPLLREVAAGQDDLLSDMVVKTIQSTTTYNNSVVFQGTNSGFQIGNNSGRINNVRFN</sequence>
<comment type="caution">
    <text evidence="3">The sequence shown here is derived from an EMBL/GenBank/DDBJ whole genome shotgun (WGS) entry which is preliminary data.</text>
</comment>
<protein>
    <submittedName>
        <fullName evidence="3">Prion-inhibition and propagation-domain-containing protein</fullName>
    </submittedName>
</protein>
<keyword evidence="3" id="KW-0640">Prion</keyword>
<evidence type="ECO:0000259" key="2">
    <source>
        <dbReference type="Pfam" id="PF17109"/>
    </source>
</evidence>
<dbReference type="PANTHER" id="PTHR37542">
    <property type="entry name" value="HELO DOMAIN-CONTAINING PROTEIN-RELATED"/>
    <property type="match status" value="1"/>
</dbReference>
<dbReference type="InterPro" id="IPR038305">
    <property type="entry name" value="HeLo_sf"/>
</dbReference>
<accession>A0ABR4H7Q2</accession>
<evidence type="ECO:0000313" key="3">
    <source>
        <dbReference type="EMBL" id="KAL2811466.1"/>
    </source>
</evidence>
<dbReference type="Pfam" id="PF17109">
    <property type="entry name" value="Goodbye"/>
    <property type="match status" value="1"/>
</dbReference>
<feature type="domain" description="Fungal STAND N-terminal Goodbye" evidence="2">
    <location>
        <begin position="17"/>
        <end position="140"/>
    </location>
</feature>
<dbReference type="PANTHER" id="PTHR37542:SF3">
    <property type="entry name" value="PRION-INHIBITION AND PROPAGATION HELO DOMAIN-CONTAINING PROTEIN"/>
    <property type="match status" value="1"/>
</dbReference>
<reference evidence="3 4" key="1">
    <citation type="submission" date="2024-07" db="EMBL/GenBank/DDBJ databases">
        <title>Section-level genome sequencing and comparative genomics of Aspergillus sections Usti and Cavernicolus.</title>
        <authorList>
            <consortium name="Lawrence Berkeley National Laboratory"/>
            <person name="Nybo J.L."/>
            <person name="Vesth T.C."/>
            <person name="Theobald S."/>
            <person name="Frisvad J.C."/>
            <person name="Larsen T.O."/>
            <person name="Kjaerboelling I."/>
            <person name="Rothschild-Mancinelli K."/>
            <person name="Lyhne E.K."/>
            <person name="Kogle M.E."/>
            <person name="Barry K."/>
            <person name="Clum A."/>
            <person name="Na H."/>
            <person name="Ledsgaard L."/>
            <person name="Lin J."/>
            <person name="Lipzen A."/>
            <person name="Kuo A."/>
            <person name="Riley R."/>
            <person name="Mondo S."/>
            <person name="Labutti K."/>
            <person name="Haridas S."/>
            <person name="Pangalinan J."/>
            <person name="Salamov A.A."/>
            <person name="Simmons B.A."/>
            <person name="Magnuson J.K."/>
            <person name="Chen J."/>
            <person name="Drula E."/>
            <person name="Henrissat B."/>
            <person name="Wiebenga A."/>
            <person name="Lubbers R.J."/>
            <person name="Gomes A.C."/>
            <person name="Makela M.R."/>
            <person name="Stajich J."/>
            <person name="Grigoriev I.V."/>
            <person name="Mortensen U.H."/>
            <person name="De Vries R.P."/>
            <person name="Baker S.E."/>
            <person name="Andersen M.R."/>
        </authorList>
    </citation>
    <scope>NUCLEOTIDE SEQUENCE [LARGE SCALE GENOMIC DNA]</scope>
    <source>
        <strain evidence="3 4">CBS 588.65</strain>
    </source>
</reference>
<keyword evidence="3" id="KW-0034">Amyloid</keyword>
<dbReference type="InterPro" id="IPR031350">
    <property type="entry name" value="Goodbye_dom"/>
</dbReference>
<organism evidence="3 4">
    <name type="scientific">Aspergillus granulosus</name>
    <dbReference type="NCBI Taxonomy" id="176169"/>
    <lineage>
        <taxon>Eukaryota</taxon>
        <taxon>Fungi</taxon>
        <taxon>Dikarya</taxon>
        <taxon>Ascomycota</taxon>
        <taxon>Pezizomycotina</taxon>
        <taxon>Eurotiomycetes</taxon>
        <taxon>Eurotiomycetidae</taxon>
        <taxon>Eurotiales</taxon>
        <taxon>Aspergillaceae</taxon>
        <taxon>Aspergillus</taxon>
        <taxon>Aspergillus subgen. Nidulantes</taxon>
    </lineage>
</organism>
<feature type="domain" description="Prion-inhibition and propagation HeLo" evidence="1">
    <location>
        <begin position="289"/>
        <end position="471"/>
    </location>
</feature>
<evidence type="ECO:0000259" key="1">
    <source>
        <dbReference type="Pfam" id="PF14479"/>
    </source>
</evidence>
<name>A0ABR4H7Q2_9EURO</name>
<proteinExistence type="predicted"/>
<dbReference type="Proteomes" id="UP001610334">
    <property type="component" value="Unassembled WGS sequence"/>
</dbReference>
<dbReference type="EMBL" id="JBFXLT010000057">
    <property type="protein sequence ID" value="KAL2811466.1"/>
    <property type="molecule type" value="Genomic_DNA"/>
</dbReference>
<dbReference type="Pfam" id="PF14479">
    <property type="entry name" value="HeLo"/>
    <property type="match status" value="1"/>
</dbReference>
<evidence type="ECO:0000313" key="4">
    <source>
        <dbReference type="Proteomes" id="UP001610334"/>
    </source>
</evidence>
<dbReference type="InterPro" id="IPR029498">
    <property type="entry name" value="HeLo_dom"/>
</dbReference>
<gene>
    <name evidence="3" type="ORF">BJX63DRAFT_398930</name>
</gene>
<keyword evidence="4" id="KW-1185">Reference proteome</keyword>
<dbReference type="Gene3D" id="1.20.120.1020">
    <property type="entry name" value="Prion-inhibition and propagation, HeLo domain"/>
    <property type="match status" value="1"/>
</dbReference>